<gene>
    <name evidence="1" type="ORF">AVEN_8650_1</name>
</gene>
<protein>
    <submittedName>
        <fullName evidence="1">Uncharacterized protein</fullName>
    </submittedName>
</protein>
<proteinExistence type="predicted"/>
<reference evidence="1 2" key="1">
    <citation type="journal article" date="2019" name="Sci. Rep.">
        <title>Orb-weaving spider Araneus ventricosus genome elucidates the spidroin gene catalogue.</title>
        <authorList>
            <person name="Kono N."/>
            <person name="Nakamura H."/>
            <person name="Ohtoshi R."/>
            <person name="Moran D.A.P."/>
            <person name="Shinohara A."/>
            <person name="Yoshida Y."/>
            <person name="Fujiwara M."/>
            <person name="Mori M."/>
            <person name="Tomita M."/>
            <person name="Arakawa K."/>
        </authorList>
    </citation>
    <scope>NUCLEOTIDE SEQUENCE [LARGE SCALE GENOMIC DNA]</scope>
</reference>
<evidence type="ECO:0000313" key="1">
    <source>
        <dbReference type="EMBL" id="GBL98766.1"/>
    </source>
</evidence>
<keyword evidence="2" id="KW-1185">Reference proteome</keyword>
<accession>A0A4Y2C559</accession>
<comment type="caution">
    <text evidence="1">The sequence shown here is derived from an EMBL/GenBank/DDBJ whole genome shotgun (WGS) entry which is preliminary data.</text>
</comment>
<dbReference type="AlphaFoldDB" id="A0A4Y2C559"/>
<organism evidence="1 2">
    <name type="scientific">Araneus ventricosus</name>
    <name type="common">Orbweaver spider</name>
    <name type="synonym">Epeira ventricosa</name>
    <dbReference type="NCBI Taxonomy" id="182803"/>
    <lineage>
        <taxon>Eukaryota</taxon>
        <taxon>Metazoa</taxon>
        <taxon>Ecdysozoa</taxon>
        <taxon>Arthropoda</taxon>
        <taxon>Chelicerata</taxon>
        <taxon>Arachnida</taxon>
        <taxon>Araneae</taxon>
        <taxon>Araneomorphae</taxon>
        <taxon>Entelegynae</taxon>
        <taxon>Araneoidea</taxon>
        <taxon>Araneidae</taxon>
        <taxon>Araneus</taxon>
    </lineage>
</organism>
<evidence type="ECO:0000313" key="2">
    <source>
        <dbReference type="Proteomes" id="UP000499080"/>
    </source>
</evidence>
<dbReference type="Proteomes" id="UP000499080">
    <property type="component" value="Unassembled WGS sequence"/>
</dbReference>
<name>A0A4Y2C559_ARAVE</name>
<sequence length="111" mass="12388">MLPGQVFQWLPSLFFRLKLSGNGKLSSAHGKQTAVLIEYHCFFVFFSFCSLVLDLFSMGSSDSKEHQFQRSASLSASFTNNDVTVIAKLTLPPTCGTFPINVHPRWVSTCH</sequence>
<dbReference type="EMBL" id="BGPR01000142">
    <property type="protein sequence ID" value="GBL98766.1"/>
    <property type="molecule type" value="Genomic_DNA"/>
</dbReference>